<dbReference type="PROSITE" id="PS50110">
    <property type="entry name" value="RESPONSE_REGULATORY"/>
    <property type="match status" value="1"/>
</dbReference>
<evidence type="ECO:0000313" key="5">
    <source>
        <dbReference type="Proteomes" id="UP000324209"/>
    </source>
</evidence>
<evidence type="ECO:0000313" key="4">
    <source>
        <dbReference type="EMBL" id="QEN09014.1"/>
    </source>
</evidence>
<dbReference type="InterPro" id="IPR052020">
    <property type="entry name" value="Cyclic_di-GMP/3'3'-cGAMP_PDE"/>
</dbReference>
<dbReference type="Gene3D" id="1.10.3210.10">
    <property type="entry name" value="Hypothetical protein af1432"/>
    <property type="match status" value="1"/>
</dbReference>
<organism evidence="4 5">
    <name type="scientific">Oceanispirochaeta crateris</name>
    <dbReference type="NCBI Taxonomy" id="2518645"/>
    <lineage>
        <taxon>Bacteria</taxon>
        <taxon>Pseudomonadati</taxon>
        <taxon>Spirochaetota</taxon>
        <taxon>Spirochaetia</taxon>
        <taxon>Spirochaetales</taxon>
        <taxon>Spirochaetaceae</taxon>
        <taxon>Oceanispirochaeta</taxon>
    </lineage>
</organism>
<dbReference type="CDD" id="cd00156">
    <property type="entry name" value="REC"/>
    <property type="match status" value="1"/>
</dbReference>
<reference evidence="4 5" key="1">
    <citation type="submission" date="2019-02" db="EMBL/GenBank/DDBJ databases">
        <title>Complete Genome Sequence and Methylome Analysis of free living Spirochaetas.</title>
        <authorList>
            <person name="Fomenkov A."/>
            <person name="Dubinina G."/>
            <person name="Leshcheva N."/>
            <person name="Mikheeva N."/>
            <person name="Grabovich M."/>
            <person name="Vincze T."/>
            <person name="Roberts R.J."/>
        </authorList>
    </citation>
    <scope>NUCLEOTIDE SEQUENCE [LARGE SCALE GENOMIC DNA]</scope>
    <source>
        <strain evidence="4 5">K2</strain>
    </source>
</reference>
<evidence type="ECO:0000259" key="2">
    <source>
        <dbReference type="PROSITE" id="PS50110"/>
    </source>
</evidence>
<dbReference type="Gene3D" id="3.40.50.2300">
    <property type="match status" value="1"/>
</dbReference>
<accession>A0A5C1QQW9</accession>
<feature type="modified residue" description="4-aspartylphosphate" evidence="1">
    <location>
        <position position="83"/>
    </location>
</feature>
<dbReference type="SUPFAM" id="SSF52172">
    <property type="entry name" value="CheY-like"/>
    <property type="match status" value="1"/>
</dbReference>
<keyword evidence="5" id="KW-1185">Reference proteome</keyword>
<evidence type="ECO:0000259" key="3">
    <source>
        <dbReference type="PROSITE" id="PS51832"/>
    </source>
</evidence>
<dbReference type="KEGG" id="ock:EXM22_13825"/>
<dbReference type="InterPro" id="IPR003607">
    <property type="entry name" value="HD/PDEase_dom"/>
</dbReference>
<feature type="domain" description="Response regulatory" evidence="2">
    <location>
        <begin position="28"/>
        <end position="152"/>
    </location>
</feature>
<keyword evidence="1" id="KW-0597">Phosphoprotein</keyword>
<dbReference type="GO" id="GO:0000160">
    <property type="term" value="P:phosphorelay signal transduction system"/>
    <property type="evidence" value="ECO:0007669"/>
    <property type="project" value="InterPro"/>
</dbReference>
<dbReference type="RefSeq" id="WP_149487090.1">
    <property type="nucleotide sequence ID" value="NZ_CP036150.1"/>
</dbReference>
<dbReference type="CDD" id="cd00077">
    <property type="entry name" value="HDc"/>
    <property type="match status" value="1"/>
</dbReference>
<dbReference type="OrthoDB" id="367419at2"/>
<dbReference type="SMART" id="SM00471">
    <property type="entry name" value="HDc"/>
    <property type="match status" value="1"/>
</dbReference>
<dbReference type="Proteomes" id="UP000324209">
    <property type="component" value="Chromosome"/>
</dbReference>
<dbReference type="PANTHER" id="PTHR45228">
    <property type="entry name" value="CYCLIC DI-GMP PHOSPHODIESTERASE TM_0186-RELATED"/>
    <property type="match status" value="1"/>
</dbReference>
<sequence>MNVPQNKGVQFKTKTRKNDELLLEEVWKILIVDDEPIMHSVTKLVLRDYQFEGRKLNFLSAFSFVEAKKVMIENPDVAVAFVDIVMEEDNSGLQFIHWLRHEQKNMEIRLILRTGQPGLAPERDIIQRYEINDYKEKTELTDVKLITSLTVAIRGYRDIHVLNRNRKGFQQILSCGTELWTTENTHDFLSLIIKQFQQIASGDSSAVPMDSLILQKGDKGCRVRLGLGVYKEREGSVLDLSGDGEFASLLSECSKGNSIFYSFPYLSCALDSRQEEGLYLITKVLKEPDLTDHTILSAFMLNASLAMDYWILSVSRSRSQKRMLYFLSEVIEQHFSETGNHIRRVSEMVYLMSRKLGIHEDQAENWKMASILHDLGKIGIPDHILKKPGKLTEDEMAVMKSHVQIGYKMLSSNEDEFFPDAATIALSHHECWDGSGYPFGIKGEDISRPARILAVVDVFDALTHKRVYKRAWELDEALEFILERKGRDFEPALVDLFVENYDELKGILNAFPD</sequence>
<dbReference type="Pfam" id="PF11849">
    <property type="entry name" value="DUF3369"/>
    <property type="match status" value="1"/>
</dbReference>
<dbReference type="InterPro" id="IPR011006">
    <property type="entry name" value="CheY-like_superfamily"/>
</dbReference>
<proteinExistence type="predicted"/>
<feature type="domain" description="HD-GYP" evidence="3">
    <location>
        <begin position="316"/>
        <end position="513"/>
    </location>
</feature>
<dbReference type="Pfam" id="PF13487">
    <property type="entry name" value="HD_5"/>
    <property type="match status" value="1"/>
</dbReference>
<dbReference type="InterPro" id="IPR021800">
    <property type="entry name" value="DUF3369"/>
</dbReference>
<dbReference type="PROSITE" id="PS51832">
    <property type="entry name" value="HD_GYP"/>
    <property type="match status" value="1"/>
</dbReference>
<dbReference type="SUPFAM" id="SSF109604">
    <property type="entry name" value="HD-domain/PDEase-like"/>
    <property type="match status" value="1"/>
</dbReference>
<dbReference type="EMBL" id="CP036150">
    <property type="protein sequence ID" value="QEN09014.1"/>
    <property type="molecule type" value="Genomic_DNA"/>
</dbReference>
<dbReference type="PANTHER" id="PTHR45228:SF9">
    <property type="entry name" value="3'3'-CGAMP-SPECIFIC PHOSPHODIESTERASE 2"/>
    <property type="match status" value="1"/>
</dbReference>
<evidence type="ECO:0000256" key="1">
    <source>
        <dbReference type="PROSITE-ProRule" id="PRU00169"/>
    </source>
</evidence>
<dbReference type="InterPro" id="IPR037522">
    <property type="entry name" value="HD_GYP_dom"/>
</dbReference>
<dbReference type="AlphaFoldDB" id="A0A5C1QQW9"/>
<gene>
    <name evidence="4" type="ORF">EXM22_13825</name>
</gene>
<name>A0A5C1QQW9_9SPIO</name>
<protein>
    <submittedName>
        <fullName evidence="4">HD domain-containing protein</fullName>
    </submittedName>
</protein>
<dbReference type="InterPro" id="IPR001789">
    <property type="entry name" value="Sig_transdc_resp-reg_receiver"/>
</dbReference>